<feature type="region of interest" description="Disordered" evidence="1">
    <location>
        <begin position="650"/>
        <end position="689"/>
    </location>
</feature>
<dbReference type="PANTHER" id="PTHR46756">
    <property type="entry name" value="TRANSGELIN"/>
    <property type="match status" value="1"/>
</dbReference>
<gene>
    <name evidence="3" type="ORF">VitviT2T_011259</name>
</gene>
<evidence type="ECO:0000313" key="4">
    <source>
        <dbReference type="Proteomes" id="UP001227230"/>
    </source>
</evidence>
<dbReference type="InterPro" id="IPR001715">
    <property type="entry name" value="CH_dom"/>
</dbReference>
<dbReference type="PROSITE" id="PS50021">
    <property type="entry name" value="CH"/>
    <property type="match status" value="1"/>
</dbReference>
<dbReference type="PANTHER" id="PTHR46756:SF18">
    <property type="entry name" value="GAS2-LIKE PROTEIN PICKLED EGGS"/>
    <property type="match status" value="1"/>
</dbReference>
<dbReference type="SUPFAM" id="SSF47576">
    <property type="entry name" value="Calponin-homology domain, CH-domain"/>
    <property type="match status" value="1"/>
</dbReference>
<name>A0ABY9CB33_VITVI</name>
<reference evidence="3 4" key="1">
    <citation type="journal article" date="2023" name="Hortic Res">
        <title>The complete reference genome for grapevine (Vitis vinifera L.) genetics and breeding.</title>
        <authorList>
            <person name="Shi X."/>
            <person name="Cao S."/>
            <person name="Wang X."/>
            <person name="Huang S."/>
            <person name="Wang Y."/>
            <person name="Liu Z."/>
            <person name="Liu W."/>
            <person name="Leng X."/>
            <person name="Peng Y."/>
            <person name="Wang N."/>
            <person name="Wang Y."/>
            <person name="Ma Z."/>
            <person name="Xu X."/>
            <person name="Zhang F."/>
            <person name="Xue H."/>
            <person name="Zhong H."/>
            <person name="Wang Y."/>
            <person name="Zhang K."/>
            <person name="Velt A."/>
            <person name="Avia K."/>
            <person name="Holtgrawe D."/>
            <person name="Grimplet J."/>
            <person name="Matus J.T."/>
            <person name="Ware D."/>
            <person name="Wu X."/>
            <person name="Wang H."/>
            <person name="Liu C."/>
            <person name="Fang Y."/>
            <person name="Rustenholz C."/>
            <person name="Cheng Z."/>
            <person name="Xiao H."/>
            <person name="Zhou Y."/>
        </authorList>
    </citation>
    <scope>NUCLEOTIDE SEQUENCE [LARGE SCALE GENOMIC DNA]</scope>
    <source>
        <strain evidence="4">cv. Pinot noir / PN40024</strain>
        <tissue evidence="3">Leaf</tissue>
    </source>
</reference>
<dbReference type="Pfam" id="PF09811">
    <property type="entry name" value="Yae1_N"/>
    <property type="match status" value="1"/>
</dbReference>
<dbReference type="EMBL" id="CP126654">
    <property type="protein sequence ID" value="WJZ92251.1"/>
    <property type="molecule type" value="Genomic_DNA"/>
</dbReference>
<keyword evidence="4" id="KW-1185">Reference proteome</keyword>
<dbReference type="InterPro" id="IPR019191">
    <property type="entry name" value="Essential_protein_Yae1_N"/>
</dbReference>
<evidence type="ECO:0000313" key="3">
    <source>
        <dbReference type="EMBL" id="WJZ92251.1"/>
    </source>
</evidence>
<evidence type="ECO:0000259" key="2">
    <source>
        <dbReference type="PROSITE" id="PS50021"/>
    </source>
</evidence>
<sequence length="1046" mass="116397">MDGGEVAGGASPSSAESSFRELDDVFLQTQTRIWLGEVLQTRLDEHLNISDLLADGELLFEVSKVVWKMLLTNRMEIKHLKAYKAVSSRKSSGRYRPYSNVDSFLKISKILGLTGIDLFSPSDVVEKRNTRRVCMCIRSLSKKARSKNLDVPDFDIVTYTVAMPTNMVGCIRRSLELSQCSFSSSDSYNQYKDPKMTCRKKNSVAAGARNYDTYSQESDIESNYTGFQSHSPSMNCASDSALLINLDLENSPEVSSVVKSYTSVQNEFQSEIQDQEKDEYTQCQCESRCLDEPVGSLCSHCVKKDHLADSISFPSWVDSEIKLRTRSSSHINRGVRHDHQIDMLDLIHIDLYLGNGASTVGDSTDGSSLEKGHASHDLAIPDLIDHGTDDGGHVLFDGDDDILKLEMSSDSCGSNSPGQTSVNGFGRIHSDNLEDAEEVSSMASLGSVTGRVRHLDFEDQLDEEDDLRTVKVLFPELQSQKDDLVNRSCLIGVHKSQDMLRHEKIIHSSTLGYPDQIRDLSDNGKMTIGGTMTESDPGIKEHSNELLQAAYFDRVCEDSNASSDIIASQDGEKWNKLSHTDCSVGFKHCQCPHILDMIEVDNHVQPYESTLEKYLCLTSGSSQNVGKTGQEVCTDPENCIPCAENMGKVSGQDERKHEKMDVSAAEISDRKEDISTGIPHHKPQKRPRLKSLVIGTAVFGAVLVLLHLRRRSSRDETGEPSVRPRQTQKASRSPIFLCDSQSSQMEGSLADELYSEALQLSRVKLDHGSTTNLKQDELCDSNGDDLWHEDASLGDGSDEDLDKVSDLDREWQRRRDQFHTIGYRDGVIAGKEASAQEGFNIGFKESVFVGYKWGLVRGVTSALACLPDGLKEKLVETQEARNKFQCLYKTVHSLSTDNALKLFHDGILKNKSVEQTGNVESSSNVADMQDRSSDSNVLENHFEELQSLIRVCQIDDRERTHLREESMRLQGGMNHGVPRMTFLIIRKVMSAFLLLQGSSSCGKEVAAVCFTFRVNGSRKRPLELVGVVELFEFDGGKEIIRSLAED</sequence>
<organism evidence="3 4">
    <name type="scientific">Vitis vinifera</name>
    <name type="common">Grape</name>
    <dbReference type="NCBI Taxonomy" id="29760"/>
    <lineage>
        <taxon>Eukaryota</taxon>
        <taxon>Viridiplantae</taxon>
        <taxon>Streptophyta</taxon>
        <taxon>Embryophyta</taxon>
        <taxon>Tracheophyta</taxon>
        <taxon>Spermatophyta</taxon>
        <taxon>Magnoliopsida</taxon>
        <taxon>eudicotyledons</taxon>
        <taxon>Gunneridae</taxon>
        <taxon>Pentapetalae</taxon>
        <taxon>rosids</taxon>
        <taxon>Vitales</taxon>
        <taxon>Vitaceae</taxon>
        <taxon>Viteae</taxon>
        <taxon>Vitis</taxon>
    </lineage>
</organism>
<dbReference type="InterPro" id="IPR036872">
    <property type="entry name" value="CH_dom_sf"/>
</dbReference>
<feature type="region of interest" description="Disordered" evidence="1">
    <location>
        <begin position="713"/>
        <end position="742"/>
    </location>
</feature>
<dbReference type="Gene3D" id="1.10.418.10">
    <property type="entry name" value="Calponin-like domain"/>
    <property type="match status" value="1"/>
</dbReference>
<feature type="compositionally biased region" description="Basic residues" evidence="1">
    <location>
        <begin position="679"/>
        <end position="689"/>
    </location>
</feature>
<dbReference type="Proteomes" id="UP001227230">
    <property type="component" value="Chromosome 7"/>
</dbReference>
<feature type="compositionally biased region" description="Basic and acidic residues" evidence="1">
    <location>
        <begin position="651"/>
        <end position="674"/>
    </location>
</feature>
<evidence type="ECO:0000256" key="1">
    <source>
        <dbReference type="SAM" id="MobiDB-lite"/>
    </source>
</evidence>
<feature type="domain" description="Calponin-homology (CH)" evidence="2">
    <location>
        <begin position="25"/>
        <end position="145"/>
    </location>
</feature>
<proteinExistence type="predicted"/>
<dbReference type="CDD" id="cd00014">
    <property type="entry name" value="CH_SF"/>
    <property type="match status" value="1"/>
</dbReference>
<accession>A0ABY9CB33</accession>
<protein>
    <recommendedName>
        <fullName evidence="2">Calponin-homology (CH) domain-containing protein</fullName>
    </recommendedName>
</protein>